<organism evidence="3 4">
    <name type="scientific">Pythium oligandrum</name>
    <name type="common">Mycoparasitic fungus</name>
    <dbReference type="NCBI Taxonomy" id="41045"/>
    <lineage>
        <taxon>Eukaryota</taxon>
        <taxon>Sar</taxon>
        <taxon>Stramenopiles</taxon>
        <taxon>Oomycota</taxon>
        <taxon>Peronosporomycetes</taxon>
        <taxon>Pythiales</taxon>
        <taxon>Pythiaceae</taxon>
        <taxon>Pythium</taxon>
    </lineage>
</organism>
<keyword evidence="4" id="KW-1185">Reference proteome</keyword>
<gene>
    <name evidence="3" type="ORF">Poli38472_011562</name>
</gene>
<proteinExistence type="predicted"/>
<feature type="coiled-coil region" evidence="1">
    <location>
        <begin position="322"/>
        <end position="482"/>
    </location>
</feature>
<evidence type="ECO:0000313" key="3">
    <source>
        <dbReference type="EMBL" id="TMW64682.1"/>
    </source>
</evidence>
<reference evidence="3" key="1">
    <citation type="submission" date="2019-03" db="EMBL/GenBank/DDBJ databases">
        <title>Long read genome sequence of the mycoparasitic Pythium oligandrum ATCC 38472 isolated from sugarbeet rhizosphere.</title>
        <authorList>
            <person name="Gaulin E."/>
        </authorList>
    </citation>
    <scope>NUCLEOTIDE SEQUENCE</scope>
    <source>
        <strain evidence="3">ATCC 38472_TT</strain>
    </source>
</reference>
<sequence>MLSMESPPPPPSSKTSRTSTTVSKKKTEKPGEASSLLRSPTRRSAPIPTPPPVAPLPRPDVTASSSILMPSKAPVRTQTVRQEGEFKSEGGEMVETVNPVDVLAKKLRQQATELTQVYERMEEKDEVLDKMRAELHELTGQLEQQKKLRREAIMKPVRPVYTSKTPSKAPLSIQKANSVSSSVPKSRAKSPKKTAAAGANELVVSETEETTMQRVEVALNELQVFHGQFRQRIASSQQSNSLVLTEDDVNREQQLYIRVLEEAVHLKASELQITGHEELLVVLAELRHTIYQQEQDVGELHKTISALKSEVSSTRQVKIDMEQQYRRDQAQWEQERRAFKEKESTLQNRIDETQRLVHQEHLRFRDEQVKHTEINRQLSKLEDELRAKSKAVTESVTQSAQWHSREAHLKVELEETRRKLEQKQEEATQTRRELDAAKRQVDELKILQEGLLSSVDQFVAKEHELETRNKDLQTQLEKSRQICSKQSQQDELVISMQGRIETLLAENQDLATKSQLWNECDRLATLMNDTLGRREDSREPENEACTSLHGLMKSCEAVCKSKPTDSQFQWLYKLFQRLLPVLASIEEKKWRWKEEEADFRASCTALQATTEMTEAELHRLRTQLQATQSELHERDLMLEKTRLDFAAMEEEVKRAEAERDVQAALTDQVLALERIVKSQQQHLQEVLFQNKELMTLETELAVQIDAKDDQMQRLEKQIARLKEHSKRMEGLEEELESAAALSEDQNMWNQQLVVELETTELTLADQELTLETLKTREDAFQSSFSLLFNRFKQVIQANTSNRTKRRQVYDQAEASGDILEMLRVFPTLVEEYVAASMLGYQDHTLPTKPPHLRQVPPLRPTAPLKPTDLDTSLQLIHEAFHRFQTPSS</sequence>
<accession>A0A8K1FMB2</accession>
<dbReference type="EMBL" id="SPLM01000039">
    <property type="protein sequence ID" value="TMW64682.1"/>
    <property type="molecule type" value="Genomic_DNA"/>
</dbReference>
<evidence type="ECO:0000256" key="1">
    <source>
        <dbReference type="SAM" id="Coils"/>
    </source>
</evidence>
<dbReference type="Proteomes" id="UP000794436">
    <property type="component" value="Unassembled WGS sequence"/>
</dbReference>
<feature type="coiled-coil region" evidence="1">
    <location>
        <begin position="610"/>
        <end position="667"/>
    </location>
</feature>
<evidence type="ECO:0000256" key="2">
    <source>
        <dbReference type="SAM" id="MobiDB-lite"/>
    </source>
</evidence>
<dbReference type="OrthoDB" id="67805at2759"/>
<protein>
    <submittedName>
        <fullName evidence="3">Uncharacterized protein</fullName>
    </submittedName>
</protein>
<keyword evidence="1" id="KW-0175">Coiled coil</keyword>
<evidence type="ECO:0000313" key="4">
    <source>
        <dbReference type="Proteomes" id="UP000794436"/>
    </source>
</evidence>
<feature type="region of interest" description="Disordered" evidence="2">
    <location>
        <begin position="157"/>
        <end position="201"/>
    </location>
</feature>
<feature type="compositionally biased region" description="Low complexity" evidence="2">
    <location>
        <begin position="13"/>
        <end position="22"/>
    </location>
</feature>
<feature type="coiled-coil region" evidence="1">
    <location>
        <begin position="104"/>
        <end position="148"/>
    </location>
</feature>
<name>A0A8K1FMB2_PYTOL</name>
<feature type="region of interest" description="Disordered" evidence="2">
    <location>
        <begin position="1"/>
        <end position="92"/>
    </location>
</feature>
<feature type="compositionally biased region" description="Polar residues" evidence="2">
    <location>
        <begin position="174"/>
        <end position="184"/>
    </location>
</feature>
<dbReference type="AlphaFoldDB" id="A0A8K1FMB2"/>
<comment type="caution">
    <text evidence="3">The sequence shown here is derived from an EMBL/GenBank/DDBJ whole genome shotgun (WGS) entry which is preliminary data.</text>
</comment>
<feature type="compositionally biased region" description="Pro residues" evidence="2">
    <location>
        <begin position="47"/>
        <end position="58"/>
    </location>
</feature>
<feature type="region of interest" description="Disordered" evidence="2">
    <location>
        <begin position="845"/>
        <end position="867"/>
    </location>
</feature>
<feature type="compositionally biased region" description="Pro residues" evidence="2">
    <location>
        <begin position="1"/>
        <end position="12"/>
    </location>
</feature>
<feature type="coiled-coil region" evidence="1">
    <location>
        <begin position="697"/>
        <end position="776"/>
    </location>
</feature>